<gene>
    <name evidence="10" type="ORF">BDV26DRAFT_295699</name>
</gene>
<feature type="transmembrane region" description="Helical" evidence="8">
    <location>
        <begin position="347"/>
        <end position="366"/>
    </location>
</feature>
<feature type="transmembrane region" description="Helical" evidence="8">
    <location>
        <begin position="94"/>
        <end position="113"/>
    </location>
</feature>
<dbReference type="GO" id="GO:0005351">
    <property type="term" value="F:carbohydrate:proton symporter activity"/>
    <property type="evidence" value="ECO:0007669"/>
    <property type="project" value="TreeGrafter"/>
</dbReference>
<proteinExistence type="inferred from homology"/>
<dbReference type="AlphaFoldDB" id="A0A5N7AY68"/>
<name>A0A5N7AY68_9EURO</name>
<reference evidence="10 11" key="1">
    <citation type="submission" date="2019-04" db="EMBL/GenBank/DDBJ databases">
        <title>Friends and foes A comparative genomics studyof 23 Aspergillus species from section Flavi.</title>
        <authorList>
            <consortium name="DOE Joint Genome Institute"/>
            <person name="Kjaerbolling I."/>
            <person name="Vesth T."/>
            <person name="Frisvad J.C."/>
            <person name="Nybo J.L."/>
            <person name="Theobald S."/>
            <person name="Kildgaard S."/>
            <person name="Isbrandt T."/>
            <person name="Kuo A."/>
            <person name="Sato A."/>
            <person name="Lyhne E.K."/>
            <person name="Kogle M.E."/>
            <person name="Wiebenga A."/>
            <person name="Kun R.S."/>
            <person name="Lubbers R.J."/>
            <person name="Makela M.R."/>
            <person name="Barry K."/>
            <person name="Chovatia M."/>
            <person name="Clum A."/>
            <person name="Daum C."/>
            <person name="Haridas S."/>
            <person name="He G."/>
            <person name="LaButti K."/>
            <person name="Lipzen A."/>
            <person name="Mondo S."/>
            <person name="Riley R."/>
            <person name="Salamov A."/>
            <person name="Simmons B.A."/>
            <person name="Magnuson J.K."/>
            <person name="Henrissat B."/>
            <person name="Mortensen U.H."/>
            <person name="Larsen T.O."/>
            <person name="Devries R.P."/>
            <person name="Grigoriev I.V."/>
            <person name="Machida M."/>
            <person name="Baker S.E."/>
            <person name="Andersen M.R."/>
        </authorList>
    </citation>
    <scope>NUCLEOTIDE SEQUENCE [LARGE SCALE GENOMIC DNA]</scope>
    <source>
        <strain evidence="10 11">IBT 29228</strain>
    </source>
</reference>
<dbReference type="Proteomes" id="UP000326198">
    <property type="component" value="Unassembled WGS sequence"/>
</dbReference>
<feature type="transmembrane region" description="Helical" evidence="8">
    <location>
        <begin position="70"/>
        <end position="87"/>
    </location>
</feature>
<dbReference type="PANTHER" id="PTHR48022:SF44">
    <property type="entry name" value="SUGAR TRANSPORTER, PUTATIVE (AFU_ORTHOLOGUE AFUA_4G14610)-RELATED"/>
    <property type="match status" value="1"/>
</dbReference>
<keyword evidence="5 8" id="KW-1133">Transmembrane helix</keyword>
<evidence type="ECO:0000256" key="1">
    <source>
        <dbReference type="ARBA" id="ARBA00004141"/>
    </source>
</evidence>
<protein>
    <submittedName>
        <fullName evidence="10">General substrate transporter</fullName>
    </submittedName>
</protein>
<feature type="transmembrane region" description="Helical" evidence="8">
    <location>
        <begin position="119"/>
        <end position="141"/>
    </location>
</feature>
<keyword evidence="11" id="KW-1185">Reference proteome</keyword>
<feature type="transmembrane region" description="Helical" evidence="8">
    <location>
        <begin position="281"/>
        <end position="302"/>
    </location>
</feature>
<evidence type="ECO:0000256" key="4">
    <source>
        <dbReference type="ARBA" id="ARBA00022692"/>
    </source>
</evidence>
<evidence type="ECO:0000256" key="2">
    <source>
        <dbReference type="ARBA" id="ARBA00010992"/>
    </source>
</evidence>
<dbReference type="OrthoDB" id="2544694at2759"/>
<organism evidence="10 11">
    <name type="scientific">Aspergillus bertholletiae</name>
    <dbReference type="NCBI Taxonomy" id="1226010"/>
    <lineage>
        <taxon>Eukaryota</taxon>
        <taxon>Fungi</taxon>
        <taxon>Dikarya</taxon>
        <taxon>Ascomycota</taxon>
        <taxon>Pezizomycotina</taxon>
        <taxon>Eurotiomycetes</taxon>
        <taxon>Eurotiomycetidae</taxon>
        <taxon>Eurotiales</taxon>
        <taxon>Aspergillaceae</taxon>
        <taxon>Aspergillus</taxon>
        <taxon>Aspergillus subgen. Circumdati</taxon>
    </lineage>
</organism>
<comment type="subcellular location">
    <subcellularLocation>
        <location evidence="1">Membrane</location>
        <topology evidence="1">Multi-pass membrane protein</topology>
    </subcellularLocation>
</comment>
<dbReference type="EMBL" id="ML736277">
    <property type="protein sequence ID" value="KAE8374711.1"/>
    <property type="molecule type" value="Genomic_DNA"/>
</dbReference>
<dbReference type="Gene3D" id="1.20.1250.20">
    <property type="entry name" value="MFS general substrate transporter like domains"/>
    <property type="match status" value="1"/>
</dbReference>
<feature type="transmembrane region" description="Helical" evidence="8">
    <location>
        <begin position="449"/>
        <end position="467"/>
    </location>
</feature>
<feature type="domain" description="Major facilitator superfamily (MFS) profile" evidence="9">
    <location>
        <begin position="19"/>
        <end position="471"/>
    </location>
</feature>
<dbReference type="NCBIfam" id="TIGR00879">
    <property type="entry name" value="SP"/>
    <property type="match status" value="1"/>
</dbReference>
<evidence type="ECO:0000256" key="6">
    <source>
        <dbReference type="ARBA" id="ARBA00023136"/>
    </source>
</evidence>
<comment type="similarity">
    <text evidence="2 7">Belongs to the major facilitator superfamily. Sugar transporter (TC 2.A.1.1) family.</text>
</comment>
<dbReference type="GO" id="GO:0016020">
    <property type="term" value="C:membrane"/>
    <property type="evidence" value="ECO:0007669"/>
    <property type="project" value="UniProtKB-SubCell"/>
</dbReference>
<dbReference type="SUPFAM" id="SSF103473">
    <property type="entry name" value="MFS general substrate transporter"/>
    <property type="match status" value="1"/>
</dbReference>
<dbReference type="InterPro" id="IPR005829">
    <property type="entry name" value="Sugar_transporter_CS"/>
</dbReference>
<keyword evidence="6 8" id="KW-0472">Membrane</keyword>
<keyword evidence="4 8" id="KW-0812">Transmembrane</keyword>
<sequence>MGYTTLWRQLSPRQINIAIQTFSLISIFFEGYDQGVMGGVNASPMYVTAVGIGQPDGTVTDTTHQGGLVSIYYLGCIFGCFAGGWLADRIGRINGLLFGSVFALVGGALQASIQSSGFMLVARVVTGIGTGALTGITPVLVSETSSAKHRGGYLGYIFIANYLGISVAYWLSFGLSFINSGYSNLRWRFLLAFQCIPALILAVCVKVLPDSPRYLASVGRNDEARDVLNCIRHTSSQNDIDREYLEIVATARDSEPSSPIQFAMILCGKGSRSGTNLGRRAWLSLFLQIMASWTGITAVTAYSPVLLGQAGYSETKQNGLAGGLNTIGIIGTIISAQIVDRLGRRKCLMLGSVMLFTVEIIAGSLYEGSLHHPDKATQYAPGAVAMLFLFNLGYAATWGTVAFLIPTEIFPSDLRAQGNGFGITGWAIGVGTTTLVNPIMFDSIRSRSYFLLAGLNILWVPIVYLFYPETSNRSLESIEALFSTPSPFYWDMERVYCLHGDVLTKRGIANIDDEKINKHARCQRPPHGDQKITSVR</sequence>
<dbReference type="FunFam" id="1.20.1250.20:FF:000090">
    <property type="entry name" value="MFS sugar transporter, putative"/>
    <property type="match status" value="1"/>
</dbReference>
<evidence type="ECO:0000256" key="7">
    <source>
        <dbReference type="RuleBase" id="RU003346"/>
    </source>
</evidence>
<dbReference type="Pfam" id="PF00083">
    <property type="entry name" value="Sugar_tr"/>
    <property type="match status" value="1"/>
</dbReference>
<dbReference type="PROSITE" id="PS00216">
    <property type="entry name" value="SUGAR_TRANSPORT_1"/>
    <property type="match status" value="1"/>
</dbReference>
<dbReference type="PANTHER" id="PTHR48022">
    <property type="entry name" value="PLASTIDIC GLUCOSE TRANSPORTER 4"/>
    <property type="match status" value="1"/>
</dbReference>
<evidence type="ECO:0000313" key="11">
    <source>
        <dbReference type="Proteomes" id="UP000326198"/>
    </source>
</evidence>
<feature type="transmembrane region" description="Helical" evidence="8">
    <location>
        <begin position="153"/>
        <end position="173"/>
    </location>
</feature>
<dbReference type="PROSITE" id="PS00217">
    <property type="entry name" value="SUGAR_TRANSPORT_2"/>
    <property type="match status" value="1"/>
</dbReference>
<evidence type="ECO:0000256" key="5">
    <source>
        <dbReference type="ARBA" id="ARBA00022989"/>
    </source>
</evidence>
<feature type="transmembrane region" description="Helical" evidence="8">
    <location>
        <begin position="185"/>
        <end position="205"/>
    </location>
</feature>
<dbReference type="InterPro" id="IPR020846">
    <property type="entry name" value="MFS_dom"/>
</dbReference>
<evidence type="ECO:0000256" key="8">
    <source>
        <dbReference type="SAM" id="Phobius"/>
    </source>
</evidence>
<evidence type="ECO:0000259" key="9">
    <source>
        <dbReference type="PROSITE" id="PS50850"/>
    </source>
</evidence>
<dbReference type="InterPro" id="IPR036259">
    <property type="entry name" value="MFS_trans_sf"/>
</dbReference>
<dbReference type="PRINTS" id="PR00171">
    <property type="entry name" value="SUGRTRNSPORT"/>
</dbReference>
<evidence type="ECO:0000313" key="10">
    <source>
        <dbReference type="EMBL" id="KAE8374711.1"/>
    </source>
</evidence>
<keyword evidence="3 7" id="KW-0813">Transport</keyword>
<dbReference type="InterPro" id="IPR050360">
    <property type="entry name" value="MFS_Sugar_Transporters"/>
</dbReference>
<evidence type="ECO:0000256" key="3">
    <source>
        <dbReference type="ARBA" id="ARBA00022448"/>
    </source>
</evidence>
<feature type="transmembrane region" description="Helical" evidence="8">
    <location>
        <begin position="378"/>
        <end position="405"/>
    </location>
</feature>
<dbReference type="InterPro" id="IPR005828">
    <property type="entry name" value="MFS_sugar_transport-like"/>
</dbReference>
<feature type="transmembrane region" description="Helical" evidence="8">
    <location>
        <begin position="322"/>
        <end position="340"/>
    </location>
</feature>
<dbReference type="PROSITE" id="PS50850">
    <property type="entry name" value="MFS"/>
    <property type="match status" value="1"/>
</dbReference>
<accession>A0A5N7AY68</accession>
<dbReference type="InterPro" id="IPR003663">
    <property type="entry name" value="Sugar/inositol_transpt"/>
</dbReference>